<dbReference type="EMBL" id="GGEC01007909">
    <property type="protein sequence ID" value="MBW88392.1"/>
    <property type="molecule type" value="Transcribed_RNA"/>
</dbReference>
<proteinExistence type="predicted"/>
<accession>A0A2P2J4I8</accession>
<name>A0A2P2J4I8_RHIMU</name>
<sequence>MFNPQKPKILISQLKEVTDQKNQNGLYQSRSQPIRINT</sequence>
<reference evidence="1" key="1">
    <citation type="submission" date="2018-02" db="EMBL/GenBank/DDBJ databases">
        <title>Rhizophora mucronata_Transcriptome.</title>
        <authorList>
            <person name="Meera S.P."/>
            <person name="Sreeshan A."/>
            <person name="Augustine A."/>
        </authorList>
    </citation>
    <scope>NUCLEOTIDE SEQUENCE</scope>
    <source>
        <tissue evidence="1">Leaf</tissue>
    </source>
</reference>
<evidence type="ECO:0000313" key="1">
    <source>
        <dbReference type="EMBL" id="MBW88392.1"/>
    </source>
</evidence>
<dbReference type="AlphaFoldDB" id="A0A2P2J4I8"/>
<protein>
    <submittedName>
        <fullName evidence="1">Uncharacterized protein</fullName>
    </submittedName>
</protein>
<organism evidence="1">
    <name type="scientific">Rhizophora mucronata</name>
    <name type="common">Asiatic mangrove</name>
    <dbReference type="NCBI Taxonomy" id="61149"/>
    <lineage>
        <taxon>Eukaryota</taxon>
        <taxon>Viridiplantae</taxon>
        <taxon>Streptophyta</taxon>
        <taxon>Embryophyta</taxon>
        <taxon>Tracheophyta</taxon>
        <taxon>Spermatophyta</taxon>
        <taxon>Magnoliopsida</taxon>
        <taxon>eudicotyledons</taxon>
        <taxon>Gunneridae</taxon>
        <taxon>Pentapetalae</taxon>
        <taxon>rosids</taxon>
        <taxon>fabids</taxon>
        <taxon>Malpighiales</taxon>
        <taxon>Rhizophoraceae</taxon>
        <taxon>Rhizophora</taxon>
    </lineage>
</organism>